<sequence>MLSSKRWLEGSYDFIYGWFTTIWMGGKLLYDWALRTLGQDRGFRYHPHSCWITCSPINASHGPSAPFSCIERRSFRSDTISPSHTPSRPTRAPQTVSEKKTRSDQLGAGVDSRAT</sequence>
<feature type="compositionally biased region" description="Polar residues" evidence="1">
    <location>
        <begin position="77"/>
        <end position="96"/>
    </location>
</feature>
<keyword evidence="2" id="KW-0472">Membrane</keyword>
<evidence type="ECO:0000256" key="2">
    <source>
        <dbReference type="SAM" id="Phobius"/>
    </source>
</evidence>
<reference evidence="3 4" key="1">
    <citation type="journal article" date="2016" name="Mol. Biol. Evol.">
        <title>Comparative Genomics of Early-Diverging Mushroom-Forming Fungi Provides Insights into the Origins of Lignocellulose Decay Capabilities.</title>
        <authorList>
            <person name="Nagy L.G."/>
            <person name="Riley R."/>
            <person name="Tritt A."/>
            <person name="Adam C."/>
            <person name="Daum C."/>
            <person name="Floudas D."/>
            <person name="Sun H."/>
            <person name="Yadav J.S."/>
            <person name="Pangilinan J."/>
            <person name="Larsson K.H."/>
            <person name="Matsuura K."/>
            <person name="Barry K."/>
            <person name="Labutti K."/>
            <person name="Kuo R."/>
            <person name="Ohm R.A."/>
            <person name="Bhattacharya S.S."/>
            <person name="Shirouzu T."/>
            <person name="Yoshinaga Y."/>
            <person name="Martin F.M."/>
            <person name="Grigoriev I.V."/>
            <person name="Hibbett D.S."/>
        </authorList>
    </citation>
    <scope>NUCLEOTIDE SEQUENCE [LARGE SCALE GENOMIC DNA]</scope>
    <source>
        <strain evidence="3 4">TUFC12733</strain>
    </source>
</reference>
<evidence type="ECO:0000313" key="4">
    <source>
        <dbReference type="Proteomes" id="UP000076738"/>
    </source>
</evidence>
<proteinExistence type="predicted"/>
<evidence type="ECO:0000313" key="3">
    <source>
        <dbReference type="EMBL" id="KZO96705.1"/>
    </source>
</evidence>
<accession>A0A167MH67</accession>
<feature type="region of interest" description="Disordered" evidence="1">
    <location>
        <begin position="77"/>
        <end position="115"/>
    </location>
</feature>
<evidence type="ECO:0000256" key="1">
    <source>
        <dbReference type="SAM" id="MobiDB-lite"/>
    </source>
</evidence>
<gene>
    <name evidence="3" type="ORF">CALVIDRAFT_537049</name>
</gene>
<keyword evidence="2" id="KW-0812">Transmembrane</keyword>
<organism evidence="3 4">
    <name type="scientific">Calocera viscosa (strain TUFC12733)</name>
    <dbReference type="NCBI Taxonomy" id="1330018"/>
    <lineage>
        <taxon>Eukaryota</taxon>
        <taxon>Fungi</taxon>
        <taxon>Dikarya</taxon>
        <taxon>Basidiomycota</taxon>
        <taxon>Agaricomycotina</taxon>
        <taxon>Dacrymycetes</taxon>
        <taxon>Dacrymycetales</taxon>
        <taxon>Dacrymycetaceae</taxon>
        <taxon>Calocera</taxon>
    </lineage>
</organism>
<dbReference type="AlphaFoldDB" id="A0A167MH67"/>
<keyword evidence="2" id="KW-1133">Transmembrane helix</keyword>
<protein>
    <submittedName>
        <fullName evidence="3">Uncharacterized protein</fullName>
    </submittedName>
</protein>
<keyword evidence="4" id="KW-1185">Reference proteome</keyword>
<feature type="transmembrane region" description="Helical" evidence="2">
    <location>
        <begin position="15"/>
        <end position="34"/>
    </location>
</feature>
<dbReference type="Proteomes" id="UP000076738">
    <property type="component" value="Unassembled WGS sequence"/>
</dbReference>
<name>A0A167MH67_CALVF</name>
<dbReference type="EMBL" id="KV417283">
    <property type="protein sequence ID" value="KZO96705.1"/>
    <property type="molecule type" value="Genomic_DNA"/>
</dbReference>